<gene>
    <name evidence="4" type="ORF">FK531_16180</name>
</gene>
<proteinExistence type="predicted"/>
<dbReference type="Proteomes" id="UP000316256">
    <property type="component" value="Unassembled WGS sequence"/>
</dbReference>
<feature type="compositionally biased region" description="Polar residues" evidence="1">
    <location>
        <begin position="109"/>
        <end position="131"/>
    </location>
</feature>
<feature type="region of interest" description="Disordered" evidence="1">
    <location>
        <begin position="109"/>
        <end position="145"/>
    </location>
</feature>
<dbReference type="Pfam" id="PF25302">
    <property type="entry name" value="NADase_transloc"/>
    <property type="match status" value="1"/>
</dbReference>
<reference evidence="4 5" key="1">
    <citation type="submission" date="2019-06" db="EMBL/GenBank/DDBJ databases">
        <title>Rhodococcus spaelei sp. nov., isolated from a cave.</title>
        <authorList>
            <person name="Lee S.D."/>
        </authorList>
    </citation>
    <scope>NUCLEOTIDE SEQUENCE [LARGE SCALE GENOMIC DNA]</scope>
    <source>
        <strain evidence="4 5">C9-5</strain>
    </source>
</reference>
<evidence type="ECO:0000256" key="2">
    <source>
        <dbReference type="SAM" id="Phobius"/>
    </source>
</evidence>
<evidence type="ECO:0000256" key="1">
    <source>
        <dbReference type="SAM" id="MobiDB-lite"/>
    </source>
</evidence>
<accession>A0A541B477</accession>
<dbReference type="RefSeq" id="WP_142101126.1">
    <property type="nucleotide sequence ID" value="NZ_VIGH01000007.1"/>
</dbReference>
<keyword evidence="5" id="KW-1185">Reference proteome</keyword>
<feature type="compositionally biased region" description="Pro residues" evidence="1">
    <location>
        <begin position="8"/>
        <end position="45"/>
    </location>
</feature>
<keyword evidence="2" id="KW-0472">Membrane</keyword>
<evidence type="ECO:0000313" key="4">
    <source>
        <dbReference type="EMBL" id="TQF67110.1"/>
    </source>
</evidence>
<keyword evidence="2" id="KW-0812">Transmembrane</keyword>
<sequence>MTDSPKPDATPPSPESAAPVPTPTPPTPAPPTPTPAPPTPTPTPPSADEQTVVLPPAAPAPPQTPSPPYRPPLSVRGWLAVLAVVAIVIALLGGGGYLLDRALTQSNSTTAGSATAEPSGSGDSTDATPGTTGPKETVPVTPTGAVATCTTFPPAVDSAGRPHTYEAPNATDGDLTTAWRCQGIAGQSLSVSFVCAQHLATVGIDPGYDKTDIDGSDRFAQNRKVTKVTWSFDDGSTVEQQLKPERGIQILEVDKTSRTAKMTVVQTVDGQPVTNRTGEQFAPFNDVTSVSEVRFTARAGDGGDGCAK</sequence>
<feature type="transmembrane region" description="Helical" evidence="2">
    <location>
        <begin position="77"/>
        <end position="99"/>
    </location>
</feature>
<dbReference type="OrthoDB" id="4526353at2"/>
<evidence type="ECO:0000259" key="3">
    <source>
        <dbReference type="Pfam" id="PF25302"/>
    </source>
</evidence>
<dbReference type="AlphaFoldDB" id="A0A541B477"/>
<protein>
    <recommendedName>
        <fullName evidence="3">NAD glycohydrolase translocation F5/8 type C domain-containing protein</fullName>
    </recommendedName>
</protein>
<name>A0A541B477_9NOCA</name>
<dbReference type="NCBIfam" id="NF047619">
    <property type="entry name" value="NADase_discoid"/>
    <property type="match status" value="1"/>
</dbReference>
<organism evidence="4 5">
    <name type="scientific">Rhodococcus spelaei</name>
    <dbReference type="NCBI Taxonomy" id="2546320"/>
    <lineage>
        <taxon>Bacteria</taxon>
        <taxon>Bacillati</taxon>
        <taxon>Actinomycetota</taxon>
        <taxon>Actinomycetes</taxon>
        <taxon>Mycobacteriales</taxon>
        <taxon>Nocardiaceae</taxon>
        <taxon>Rhodococcus</taxon>
    </lineage>
</organism>
<keyword evidence="2" id="KW-1133">Transmembrane helix</keyword>
<comment type="caution">
    <text evidence="4">The sequence shown here is derived from an EMBL/GenBank/DDBJ whole genome shotgun (WGS) entry which is preliminary data.</text>
</comment>
<feature type="region of interest" description="Disordered" evidence="1">
    <location>
        <begin position="1"/>
        <end position="68"/>
    </location>
</feature>
<feature type="domain" description="NAD glycohydrolase translocation F5/8 type C" evidence="3">
    <location>
        <begin position="163"/>
        <end position="295"/>
    </location>
</feature>
<dbReference type="InterPro" id="IPR057561">
    <property type="entry name" value="NADase_transloc"/>
</dbReference>
<feature type="compositionally biased region" description="Pro residues" evidence="1">
    <location>
        <begin position="56"/>
        <end position="68"/>
    </location>
</feature>
<dbReference type="EMBL" id="VIGH01000007">
    <property type="protein sequence ID" value="TQF67110.1"/>
    <property type="molecule type" value="Genomic_DNA"/>
</dbReference>
<dbReference type="PRINTS" id="PR01217">
    <property type="entry name" value="PRICHEXTENSN"/>
</dbReference>
<evidence type="ECO:0000313" key="5">
    <source>
        <dbReference type="Proteomes" id="UP000316256"/>
    </source>
</evidence>